<evidence type="ECO:0000313" key="1">
    <source>
        <dbReference type="EMBL" id="STZ07213.1"/>
    </source>
</evidence>
<proteinExistence type="predicted"/>
<reference evidence="1 2" key="1">
    <citation type="submission" date="2018-06" db="EMBL/GenBank/DDBJ databases">
        <authorList>
            <consortium name="Pathogen Informatics"/>
            <person name="Doyle S."/>
        </authorList>
    </citation>
    <scope>NUCLEOTIDE SEQUENCE [LARGE SCALE GENOMIC DNA]</scope>
    <source>
        <strain evidence="1 2">NCTC12877</strain>
    </source>
</reference>
<dbReference type="Proteomes" id="UP000254065">
    <property type="component" value="Unassembled WGS sequence"/>
</dbReference>
<name>A0A378QVZ1_9GAMM</name>
<accession>A0A378QVZ1</accession>
<evidence type="ECO:0000313" key="2">
    <source>
        <dbReference type="Proteomes" id="UP000254065"/>
    </source>
</evidence>
<keyword evidence="2" id="KW-1185">Reference proteome</keyword>
<organism evidence="1 2">
    <name type="scientific">Moraxella caprae</name>
    <dbReference type="NCBI Taxonomy" id="90240"/>
    <lineage>
        <taxon>Bacteria</taxon>
        <taxon>Pseudomonadati</taxon>
        <taxon>Pseudomonadota</taxon>
        <taxon>Gammaproteobacteria</taxon>
        <taxon>Moraxellales</taxon>
        <taxon>Moraxellaceae</taxon>
        <taxon>Moraxella</taxon>
    </lineage>
</organism>
<dbReference type="RefSeq" id="WP_029103212.1">
    <property type="nucleotide sequence ID" value="NZ_UGQB01000004.1"/>
</dbReference>
<dbReference type="EMBL" id="UGQB01000004">
    <property type="protein sequence ID" value="STZ07213.1"/>
    <property type="molecule type" value="Genomic_DNA"/>
</dbReference>
<dbReference type="STRING" id="1122244.GCA_000426885_01708"/>
<gene>
    <name evidence="1" type="ORF">NCTC12877_00168</name>
</gene>
<dbReference type="AlphaFoldDB" id="A0A378QVZ1"/>
<protein>
    <submittedName>
        <fullName evidence="1">Uncharacterized protein</fullName>
    </submittedName>
</protein>
<sequence>MNIEKELIKQIFLSIYNGDIGSLYLAFKQAKIIADCLTTGYVPSNESLFKMLDNQDDFRLYER</sequence>